<dbReference type="OrthoDB" id="498204at2759"/>
<dbReference type="Gene3D" id="3.30.9.10">
    <property type="entry name" value="D-Amino Acid Oxidase, subunit A, domain 2"/>
    <property type="match status" value="1"/>
</dbReference>
<dbReference type="GO" id="GO:0005829">
    <property type="term" value="C:cytosol"/>
    <property type="evidence" value="ECO:0007669"/>
    <property type="project" value="GOC"/>
</dbReference>
<keyword evidence="1" id="KW-0812">Transmembrane</keyword>
<dbReference type="Pfam" id="PF01266">
    <property type="entry name" value="DAO"/>
    <property type="match status" value="1"/>
</dbReference>
<reference evidence="3" key="1">
    <citation type="journal article" date="2020" name="Microb. Genom.">
        <title>Genetic diversity of clinical and environmental Mucorales isolates obtained from an investigation of mucormycosis cases among solid organ transplant recipients.</title>
        <authorList>
            <person name="Nguyen M.H."/>
            <person name="Kaul D."/>
            <person name="Muto C."/>
            <person name="Cheng S.J."/>
            <person name="Richter R.A."/>
            <person name="Bruno V.M."/>
            <person name="Liu G."/>
            <person name="Beyhan S."/>
            <person name="Sundermann A.J."/>
            <person name="Mounaud S."/>
            <person name="Pasculle A.W."/>
            <person name="Nierman W.C."/>
            <person name="Driscoll E."/>
            <person name="Cumbie R."/>
            <person name="Clancy C.J."/>
            <person name="Dupont C.L."/>
        </authorList>
    </citation>
    <scope>NUCLEOTIDE SEQUENCE</scope>
    <source>
        <strain evidence="3">GL11</strain>
    </source>
</reference>
<dbReference type="Proteomes" id="UP000716291">
    <property type="component" value="Unassembled WGS sequence"/>
</dbReference>
<dbReference type="InterPro" id="IPR036188">
    <property type="entry name" value="FAD/NAD-bd_sf"/>
</dbReference>
<dbReference type="InterPro" id="IPR006076">
    <property type="entry name" value="FAD-dep_OxRdtase"/>
</dbReference>
<dbReference type="PANTHER" id="PTHR13847:SF150">
    <property type="entry name" value="OXIDOREDUCTASE TDA3-RELATED"/>
    <property type="match status" value="1"/>
</dbReference>
<dbReference type="Gene3D" id="3.50.50.60">
    <property type="entry name" value="FAD/NAD(P)-binding domain"/>
    <property type="match status" value="2"/>
</dbReference>
<keyword evidence="1" id="KW-1133">Transmembrane helix</keyword>
<evidence type="ECO:0000259" key="2">
    <source>
        <dbReference type="Pfam" id="PF01266"/>
    </source>
</evidence>
<feature type="transmembrane region" description="Helical" evidence="1">
    <location>
        <begin position="6"/>
        <end position="24"/>
    </location>
</feature>
<gene>
    <name evidence="3" type="ORF">G6F64_009461</name>
</gene>
<dbReference type="PANTHER" id="PTHR13847">
    <property type="entry name" value="SARCOSINE DEHYDROGENASE-RELATED"/>
    <property type="match status" value="1"/>
</dbReference>
<dbReference type="GO" id="GO:0005770">
    <property type="term" value="C:late endosome"/>
    <property type="evidence" value="ECO:0007669"/>
    <property type="project" value="TreeGrafter"/>
</dbReference>
<name>A0A9P6X348_RHIOR</name>
<protein>
    <recommendedName>
        <fullName evidence="2">FAD dependent oxidoreductase domain-containing protein</fullName>
    </recommendedName>
</protein>
<dbReference type="EMBL" id="JAANQT010001728">
    <property type="protein sequence ID" value="KAG1304142.1"/>
    <property type="molecule type" value="Genomic_DNA"/>
</dbReference>
<dbReference type="SUPFAM" id="SSF51905">
    <property type="entry name" value="FAD/NAD(P)-binding domain"/>
    <property type="match status" value="1"/>
</dbReference>
<feature type="domain" description="FAD dependent oxidoreductase" evidence="2">
    <location>
        <begin position="8"/>
        <end position="346"/>
    </location>
</feature>
<evidence type="ECO:0000313" key="4">
    <source>
        <dbReference type="Proteomes" id="UP000716291"/>
    </source>
</evidence>
<dbReference type="AlphaFoldDB" id="A0A9P6X348"/>
<sequence length="367" mass="39868">MTDKPLNIVIIGAGVMGACTAYYLSKSPSCTVTLVEKTDIACGASGKSGGFLALDWNDHSGYLGSFSRTSFKLHQELAKELDGESQYGYRPLDTYSVVFDPKGKASKDSLDWTNPARSIEQIGTKRTTAQLHPEFFTRKLLEEAKRTGRVEIKIGRGVLKLIHENDRDIGGVVLEDGTELRADRVVVAMGPWSGQLPLMNDTIPISGSHVHSIVLQPKDKIPGQALFTTILHESKTSEPEVYPRSDETVYICGASDKEPLPTSADQVAVDAKAIDALIHQAGHISYKLSSQNAKLIKRQACYLPISDETGAPLIGPHAGYKNLYLATGHSFWGILNSPITGKMISEYLLDGKVSCVSQDVASFFIPS</sequence>
<comment type="caution">
    <text evidence="3">The sequence shown here is derived from an EMBL/GenBank/DDBJ whole genome shotgun (WGS) entry which is preliminary data.</text>
</comment>
<keyword evidence="1" id="KW-0472">Membrane</keyword>
<evidence type="ECO:0000313" key="3">
    <source>
        <dbReference type="EMBL" id="KAG1304142.1"/>
    </source>
</evidence>
<accession>A0A9P6X348</accession>
<keyword evidence="4" id="KW-1185">Reference proteome</keyword>
<proteinExistence type="predicted"/>
<dbReference type="GO" id="GO:0042147">
    <property type="term" value="P:retrograde transport, endosome to Golgi"/>
    <property type="evidence" value="ECO:0007669"/>
    <property type="project" value="TreeGrafter"/>
</dbReference>
<evidence type="ECO:0000256" key="1">
    <source>
        <dbReference type="SAM" id="Phobius"/>
    </source>
</evidence>
<dbReference type="PROSITE" id="PS51257">
    <property type="entry name" value="PROKAR_LIPOPROTEIN"/>
    <property type="match status" value="1"/>
</dbReference>
<organism evidence="3 4">
    <name type="scientific">Rhizopus oryzae</name>
    <name type="common">Mucormycosis agent</name>
    <name type="synonym">Rhizopus arrhizus var. delemar</name>
    <dbReference type="NCBI Taxonomy" id="64495"/>
    <lineage>
        <taxon>Eukaryota</taxon>
        <taxon>Fungi</taxon>
        <taxon>Fungi incertae sedis</taxon>
        <taxon>Mucoromycota</taxon>
        <taxon>Mucoromycotina</taxon>
        <taxon>Mucoromycetes</taxon>
        <taxon>Mucorales</taxon>
        <taxon>Mucorineae</taxon>
        <taxon>Rhizopodaceae</taxon>
        <taxon>Rhizopus</taxon>
    </lineage>
</organism>